<name>A0A174C471_9FIRM</name>
<accession>A0A174C471</accession>
<evidence type="ECO:0000313" key="2">
    <source>
        <dbReference type="Proteomes" id="UP000095395"/>
    </source>
</evidence>
<dbReference type="Proteomes" id="UP000095395">
    <property type="component" value="Unassembled WGS sequence"/>
</dbReference>
<reference evidence="1 2" key="1">
    <citation type="submission" date="2015-09" db="EMBL/GenBank/DDBJ databases">
        <authorList>
            <consortium name="Pathogen Informatics"/>
        </authorList>
    </citation>
    <scope>NUCLEOTIDE SEQUENCE [LARGE SCALE GENOMIC DNA]</scope>
    <source>
        <strain evidence="1 2">2789STDY5608835</strain>
    </source>
</reference>
<sequence length="73" mass="8350">MFTGRLSDKVKYKTIVKHKEKNHEQIIVDGEVYIEHRFLKKTIKIEDGKLTILPPDAPIEAGAEVYNATGRKV</sequence>
<protein>
    <submittedName>
        <fullName evidence="1">Uncharacterized protein</fullName>
    </submittedName>
</protein>
<proteinExistence type="predicted"/>
<organism evidence="1 2">
    <name type="scientific">Roseburia inulinivorans</name>
    <dbReference type="NCBI Taxonomy" id="360807"/>
    <lineage>
        <taxon>Bacteria</taxon>
        <taxon>Bacillati</taxon>
        <taxon>Bacillota</taxon>
        <taxon>Clostridia</taxon>
        <taxon>Lachnospirales</taxon>
        <taxon>Lachnospiraceae</taxon>
        <taxon>Roseburia</taxon>
    </lineage>
</organism>
<dbReference type="AlphaFoldDB" id="A0A174C471"/>
<evidence type="ECO:0000313" key="1">
    <source>
        <dbReference type="EMBL" id="CUO06680.1"/>
    </source>
</evidence>
<gene>
    <name evidence="1" type="ORF">ERS852392_02078</name>
</gene>
<dbReference type="EMBL" id="CYYR01000013">
    <property type="protein sequence ID" value="CUO06680.1"/>
    <property type="molecule type" value="Genomic_DNA"/>
</dbReference>